<proteinExistence type="predicted"/>
<evidence type="ECO:0000313" key="1">
    <source>
        <dbReference type="EMBL" id="JAC80757.1"/>
    </source>
</evidence>
<reference evidence="1" key="1">
    <citation type="submission" date="2014-05" db="EMBL/GenBank/DDBJ databases">
        <title>The transcriptome of the halophilic microalga Tetraselmis sp. GSL018 isolated from the Great Salt Lake, Utah.</title>
        <authorList>
            <person name="Jinkerson R.E."/>
            <person name="D'Adamo S."/>
            <person name="Posewitz M.C."/>
        </authorList>
    </citation>
    <scope>NUCLEOTIDE SEQUENCE</scope>
    <source>
        <strain evidence="1">GSL018</strain>
    </source>
</reference>
<feature type="non-terminal residue" evidence="1">
    <location>
        <position position="149"/>
    </location>
</feature>
<gene>
    <name evidence="1" type="ORF">TSPGSL018_9547</name>
</gene>
<protein>
    <submittedName>
        <fullName evidence="1">Uncharacterized protein</fullName>
    </submittedName>
</protein>
<accession>A0A061S6G7</accession>
<feature type="non-terminal residue" evidence="1">
    <location>
        <position position="1"/>
    </location>
</feature>
<dbReference type="EMBL" id="GBEZ01004462">
    <property type="protein sequence ID" value="JAC80757.1"/>
    <property type="molecule type" value="Transcribed_RNA"/>
</dbReference>
<dbReference type="AlphaFoldDB" id="A0A061S6G7"/>
<name>A0A061S6G7_9CHLO</name>
<organism evidence="1">
    <name type="scientific">Tetraselmis sp. GSL018</name>
    <dbReference type="NCBI Taxonomy" id="582737"/>
    <lineage>
        <taxon>Eukaryota</taxon>
        <taxon>Viridiplantae</taxon>
        <taxon>Chlorophyta</taxon>
        <taxon>core chlorophytes</taxon>
        <taxon>Chlorodendrophyceae</taxon>
        <taxon>Chlorodendrales</taxon>
        <taxon>Chlorodendraceae</taxon>
        <taxon>Tetraselmis</taxon>
    </lineage>
</organism>
<sequence length="149" mass="15753">ASAAAPAAAMSAHPAPVNAAEAAAAAATAAGVPGLASDPLVAAAAEFLGKLNGIVQEHWQICAAVLQSTATLDAVSKNPPSIEVMATWQWSKIGEQIQEHVDYLNQSHEAKVKRIDEEYHGFMEKVRERALTAIEKAKGHYSTAFQYMA</sequence>